<dbReference type="InterPro" id="IPR004090">
    <property type="entry name" value="Chemotax_Me-accpt_rcpt"/>
</dbReference>
<accession>A0A089P3R5</accession>
<dbReference type="Proteomes" id="UP000029492">
    <property type="component" value="Chromosome"/>
</dbReference>
<dbReference type="PROSITE" id="PS51257">
    <property type="entry name" value="PROKAR_LIPOPROTEIN"/>
    <property type="match status" value="1"/>
</dbReference>
<dbReference type="GO" id="GO:0007165">
    <property type="term" value="P:signal transduction"/>
    <property type="evidence" value="ECO:0007669"/>
    <property type="project" value="UniProtKB-KW"/>
</dbReference>
<dbReference type="GO" id="GO:0006935">
    <property type="term" value="P:chemotaxis"/>
    <property type="evidence" value="ECO:0007669"/>
    <property type="project" value="InterPro"/>
</dbReference>
<dbReference type="InterPro" id="IPR004089">
    <property type="entry name" value="MCPsignal_dom"/>
</dbReference>
<evidence type="ECO:0000256" key="3">
    <source>
        <dbReference type="ARBA" id="ARBA00023224"/>
    </source>
</evidence>
<evidence type="ECO:0000256" key="5">
    <source>
        <dbReference type="PROSITE-ProRule" id="PRU00284"/>
    </source>
</evidence>
<dbReference type="PROSITE" id="PS50885">
    <property type="entry name" value="HAMP"/>
    <property type="match status" value="1"/>
</dbReference>
<dbReference type="Gene3D" id="1.10.287.950">
    <property type="entry name" value="Methyl-accepting chemotaxis protein"/>
    <property type="match status" value="1"/>
</dbReference>
<proteinExistence type="inferred from homology"/>
<dbReference type="PROSITE" id="PS50192">
    <property type="entry name" value="T_SNARE"/>
    <property type="match status" value="1"/>
</dbReference>
<dbReference type="GeneID" id="96602323"/>
<keyword evidence="2" id="KW-1003">Cell membrane</keyword>
<organism evidence="10 11">
    <name type="scientific">Methylobacterium oryzae CBMB20</name>
    <dbReference type="NCBI Taxonomy" id="693986"/>
    <lineage>
        <taxon>Bacteria</taxon>
        <taxon>Pseudomonadati</taxon>
        <taxon>Pseudomonadota</taxon>
        <taxon>Alphaproteobacteria</taxon>
        <taxon>Hyphomicrobiales</taxon>
        <taxon>Methylobacteriaceae</taxon>
        <taxon>Methylobacterium</taxon>
    </lineage>
</organism>
<keyword evidence="6" id="KW-1133">Transmembrane helix</keyword>
<dbReference type="GO" id="GO:0004888">
    <property type="term" value="F:transmembrane signaling receptor activity"/>
    <property type="evidence" value="ECO:0007669"/>
    <property type="project" value="InterPro"/>
</dbReference>
<evidence type="ECO:0000256" key="6">
    <source>
        <dbReference type="SAM" id="Phobius"/>
    </source>
</evidence>
<reference evidence="10 11" key="1">
    <citation type="journal article" date="2014" name="PLoS ONE">
        <title>Genome Information of Methylobacterium oryzae, a Plant-Probiotic Methylotroph in the Phyllosphere.</title>
        <authorList>
            <person name="Kwak M.J."/>
            <person name="Jeong H."/>
            <person name="Madhaiyan M."/>
            <person name="Lee Y."/>
            <person name="Sa T.M."/>
            <person name="Oh T.K."/>
            <person name="Kim J.F."/>
        </authorList>
    </citation>
    <scope>NUCLEOTIDE SEQUENCE [LARGE SCALE GENOMIC DNA]</scope>
    <source>
        <strain evidence="10 11">CBMB20</strain>
    </source>
</reference>
<dbReference type="AlphaFoldDB" id="A0A089P3R5"/>
<evidence type="ECO:0000259" key="8">
    <source>
        <dbReference type="PROSITE" id="PS50192"/>
    </source>
</evidence>
<dbReference type="InterPro" id="IPR024478">
    <property type="entry name" value="HlyB_4HB_MCP"/>
</dbReference>
<dbReference type="eggNOG" id="COG0840">
    <property type="taxonomic scope" value="Bacteria"/>
</dbReference>
<dbReference type="SMART" id="SM00283">
    <property type="entry name" value="MA"/>
    <property type="match status" value="1"/>
</dbReference>
<dbReference type="Gene3D" id="6.10.340.10">
    <property type="match status" value="1"/>
</dbReference>
<evidence type="ECO:0000256" key="4">
    <source>
        <dbReference type="ARBA" id="ARBA00029447"/>
    </source>
</evidence>
<dbReference type="InterPro" id="IPR047347">
    <property type="entry name" value="YvaQ-like_sensor"/>
</dbReference>
<dbReference type="Pfam" id="PF00015">
    <property type="entry name" value="MCPsignal"/>
    <property type="match status" value="1"/>
</dbReference>
<feature type="domain" description="T-SNARE coiled-coil homology" evidence="8">
    <location>
        <begin position="459"/>
        <end position="521"/>
    </location>
</feature>
<dbReference type="PROSITE" id="PS50111">
    <property type="entry name" value="CHEMOTAXIS_TRANSDUC_2"/>
    <property type="match status" value="1"/>
</dbReference>
<dbReference type="PANTHER" id="PTHR32089:SF112">
    <property type="entry name" value="LYSOZYME-LIKE PROTEIN-RELATED"/>
    <property type="match status" value="1"/>
</dbReference>
<keyword evidence="6" id="KW-0812">Transmembrane</keyword>
<dbReference type="InterPro" id="IPR003660">
    <property type="entry name" value="HAMP_dom"/>
</dbReference>
<keyword evidence="2" id="KW-0997">Cell inner membrane</keyword>
<gene>
    <name evidence="10" type="ORF">MOC_5650</name>
</gene>
<keyword evidence="3 5" id="KW-0807">Transducer</keyword>
<keyword evidence="11" id="KW-1185">Reference proteome</keyword>
<dbReference type="Pfam" id="PF00672">
    <property type="entry name" value="HAMP"/>
    <property type="match status" value="1"/>
</dbReference>
<evidence type="ECO:0000259" key="7">
    <source>
        <dbReference type="PROSITE" id="PS50111"/>
    </source>
</evidence>
<evidence type="ECO:0000313" key="11">
    <source>
        <dbReference type="Proteomes" id="UP000029492"/>
    </source>
</evidence>
<dbReference type="CDD" id="cd19411">
    <property type="entry name" value="MCP2201-like_sensor"/>
    <property type="match status" value="1"/>
</dbReference>
<feature type="transmembrane region" description="Helical" evidence="6">
    <location>
        <begin position="193"/>
        <end position="213"/>
    </location>
</feature>
<sequence>MRIWFSRLSIKHRLVGVLGLLIGCLLLVDGLGLHAVGTLADDQAHLGTNTLPSVRYAGELRGDVIDVRVSVVNHILYTDAARMQAEEAALSKKTEATAAAMRNFAPLIGDARERELFDGFRREWQSYLAAIPAVLEYSRTGHKDLALRESLVGVRPHIKAASQALEEIVALNNAKGENAVAQGVATASKAKRLMLAIGALALVVATILGTLIVRSIAARVRAVLEPMRQLAAGDLAVAIPHQGEANEIGQIADAVQVFKEAGIEARRLAALQAEADAAKMRRAELLDRITRDFEREAGALTGELTAAATEMEATAASMTEIAAQTNTLAVSVAVAAEQTSGNVQQVASATDEMAASVQEISGQVTHSVAIAGTAIARAQETGTIIQELSDSADRIGVAAGLISGVASQTNLLALNATIEAARAGEAGRGFAVVAAEVKTLAEQTARATQEISARIGAIQSATRGAVEAVQGVSRTIDDMSGIATHIASAIEEQGAATREIARNVQEAAHGTRQVTDHIGSVREGAGETGSAATQVLGAARTLAVRSDGLSRAVRKFLDEVRAA</sequence>
<comment type="similarity">
    <text evidence="4">Belongs to the methyl-accepting chemotaxis (MCP) protein family.</text>
</comment>
<name>A0A089P3R5_9HYPH</name>
<comment type="subcellular location">
    <subcellularLocation>
        <location evidence="1">Cell inner membrane</location>
        <topology evidence="1">Multi-pass membrane protein</topology>
    </subcellularLocation>
</comment>
<dbReference type="RefSeq" id="WP_043760102.1">
    <property type="nucleotide sequence ID" value="NZ_CP003811.1"/>
</dbReference>
<feature type="domain" description="HAMP" evidence="9">
    <location>
        <begin position="214"/>
        <end position="267"/>
    </location>
</feature>
<dbReference type="SMART" id="SM00304">
    <property type="entry name" value="HAMP"/>
    <property type="match status" value="1"/>
</dbReference>
<evidence type="ECO:0000256" key="1">
    <source>
        <dbReference type="ARBA" id="ARBA00004429"/>
    </source>
</evidence>
<dbReference type="SUPFAM" id="SSF58104">
    <property type="entry name" value="Methyl-accepting chemotaxis protein (MCP) signaling domain"/>
    <property type="match status" value="1"/>
</dbReference>
<evidence type="ECO:0000313" key="10">
    <source>
        <dbReference type="EMBL" id="AIQ93405.1"/>
    </source>
</evidence>
<dbReference type="PRINTS" id="PR00260">
    <property type="entry name" value="CHEMTRNSDUCR"/>
</dbReference>
<dbReference type="GO" id="GO:0005886">
    <property type="term" value="C:plasma membrane"/>
    <property type="evidence" value="ECO:0007669"/>
    <property type="project" value="UniProtKB-SubCell"/>
</dbReference>
<dbReference type="Pfam" id="PF12729">
    <property type="entry name" value="4HB_MCP_1"/>
    <property type="match status" value="1"/>
</dbReference>
<evidence type="ECO:0000256" key="2">
    <source>
        <dbReference type="ARBA" id="ARBA00022519"/>
    </source>
</evidence>
<dbReference type="HOGENOM" id="CLU_000445_107_27_5"/>
<dbReference type="EMBL" id="CP003811">
    <property type="protein sequence ID" value="AIQ93405.1"/>
    <property type="molecule type" value="Genomic_DNA"/>
</dbReference>
<feature type="domain" description="Methyl-accepting transducer" evidence="7">
    <location>
        <begin position="307"/>
        <end position="543"/>
    </location>
</feature>
<dbReference type="KEGG" id="mor:MOC_5650"/>
<dbReference type="InterPro" id="IPR000727">
    <property type="entry name" value="T_SNARE_dom"/>
</dbReference>
<dbReference type="STRING" id="693986.MOC_5650"/>
<evidence type="ECO:0000259" key="9">
    <source>
        <dbReference type="PROSITE" id="PS50885"/>
    </source>
</evidence>
<dbReference type="PANTHER" id="PTHR32089">
    <property type="entry name" value="METHYL-ACCEPTING CHEMOTAXIS PROTEIN MCPB"/>
    <property type="match status" value="1"/>
</dbReference>
<keyword evidence="6" id="KW-0472">Membrane</keyword>
<protein>
    <submittedName>
        <fullName evidence="10">Methyl-accepting chemotaxis sensory transducer</fullName>
    </submittedName>
</protein>